<dbReference type="EMBL" id="JACHXG010000001">
    <property type="protein sequence ID" value="MBB3087153.1"/>
    <property type="molecule type" value="Genomic_DNA"/>
</dbReference>
<dbReference type="RefSeq" id="WP_183541127.1">
    <property type="nucleotide sequence ID" value="NZ_BMQT01000001.1"/>
</dbReference>
<keyword evidence="3" id="KW-1185">Reference proteome</keyword>
<dbReference type="SUPFAM" id="SSF55729">
    <property type="entry name" value="Acyl-CoA N-acyltransferases (Nat)"/>
    <property type="match status" value="1"/>
</dbReference>
<evidence type="ECO:0000313" key="3">
    <source>
        <dbReference type="Proteomes" id="UP000577707"/>
    </source>
</evidence>
<dbReference type="InterPro" id="IPR016181">
    <property type="entry name" value="Acyl_CoA_acyltransferase"/>
</dbReference>
<evidence type="ECO:0000259" key="1">
    <source>
        <dbReference type="Pfam" id="PF13480"/>
    </source>
</evidence>
<accession>A0A7W5A093</accession>
<reference evidence="2 3" key="1">
    <citation type="submission" date="2020-08" db="EMBL/GenBank/DDBJ databases">
        <title>Genomic Encyclopedia of Type Strains, Phase III (KMG-III): the genomes of soil and plant-associated and newly described type strains.</title>
        <authorList>
            <person name="Whitman W."/>
        </authorList>
    </citation>
    <scope>NUCLEOTIDE SEQUENCE [LARGE SCALE GENOMIC DNA]</scope>
    <source>
        <strain evidence="2 3">CECT 3302</strain>
    </source>
</reference>
<protein>
    <submittedName>
        <fullName evidence="2">CelD/BcsL family acetyltransferase involved in cellulose biosynthesis</fullName>
    </submittedName>
</protein>
<proteinExistence type="predicted"/>
<sequence>MDTDVDYFSTVVEVSPTADRPHVIHLATDDHDALLVARHARTPLRVWTGTVRPASLVVSFDGVLGARGTKDREHLLRALLVALRDTDTSAAIVQKVDIDSEWFQTLSAVPARRRAVRGAVPLWRTDLPDSYDALLAQRSTKSRRQLRFDDNKLRRTYGSRLTLRRLDDPEHHPRSTNDIMAVAEQSYQGKLGISLADDAIQQALLERAREAGWLRAWMLYVDERPVAFWWGVVRSGILSIGSPGFVPEHASDRVGYYTLRRMLEDACADPEICAIDWGAGHADYKERFGTSVRTVADVVLTADDPAGWALAGLLHAEKRSMAIARSTSARFELARRRRRRLVTRGTP</sequence>
<dbReference type="GO" id="GO:0016740">
    <property type="term" value="F:transferase activity"/>
    <property type="evidence" value="ECO:0007669"/>
    <property type="project" value="UniProtKB-KW"/>
</dbReference>
<gene>
    <name evidence="2" type="ORF">FHS12_000076</name>
</gene>
<dbReference type="Proteomes" id="UP000577707">
    <property type="component" value="Unassembled WGS sequence"/>
</dbReference>
<feature type="domain" description="BioF2-like acetyltransferase" evidence="1">
    <location>
        <begin position="141"/>
        <end position="286"/>
    </location>
</feature>
<comment type="caution">
    <text evidence="2">The sequence shown here is derived from an EMBL/GenBank/DDBJ whole genome shotgun (WGS) entry which is preliminary data.</text>
</comment>
<evidence type="ECO:0000313" key="2">
    <source>
        <dbReference type="EMBL" id="MBB3087153.1"/>
    </source>
</evidence>
<dbReference type="AlphaFoldDB" id="A0A7W5A093"/>
<dbReference type="Pfam" id="PF13480">
    <property type="entry name" value="Acetyltransf_6"/>
    <property type="match status" value="1"/>
</dbReference>
<keyword evidence="2" id="KW-0808">Transferase</keyword>
<name>A0A7W5A093_9ACTN</name>
<dbReference type="InterPro" id="IPR038740">
    <property type="entry name" value="BioF2-like_GNAT_dom"/>
</dbReference>
<organism evidence="2 3">
    <name type="scientific">Nocardioides albus</name>
    <dbReference type="NCBI Taxonomy" id="1841"/>
    <lineage>
        <taxon>Bacteria</taxon>
        <taxon>Bacillati</taxon>
        <taxon>Actinomycetota</taxon>
        <taxon>Actinomycetes</taxon>
        <taxon>Propionibacteriales</taxon>
        <taxon>Nocardioidaceae</taxon>
        <taxon>Nocardioides</taxon>
    </lineage>
</organism>